<protein>
    <recommendedName>
        <fullName evidence="3">YD repeat-containing protein</fullName>
    </recommendedName>
</protein>
<evidence type="ECO:0000313" key="2">
    <source>
        <dbReference type="Proteomes" id="UP000182332"/>
    </source>
</evidence>
<accession>A0A1I0JTQ8</accession>
<proteinExistence type="predicted"/>
<dbReference type="AlphaFoldDB" id="A0A1I0JTQ8"/>
<dbReference type="Proteomes" id="UP000182332">
    <property type="component" value="Unassembled WGS sequence"/>
</dbReference>
<evidence type="ECO:0000313" key="1">
    <source>
        <dbReference type="EMBL" id="SEU14199.1"/>
    </source>
</evidence>
<gene>
    <name evidence="1" type="ORF">SAMN05216197_1981</name>
</gene>
<sequence length="77" mass="8302">PVAGALATSGNALGHYLHFSRTADGTLTDISAPGGVRVHLNYDNPLDRLTYVKRIVGNEAVETLVQYRYTNGASWAK</sequence>
<dbReference type="EMBL" id="FOHW01000098">
    <property type="protein sequence ID" value="SEU14199.1"/>
    <property type="molecule type" value="Genomic_DNA"/>
</dbReference>
<reference evidence="1 2" key="1">
    <citation type="submission" date="2016-10" db="EMBL/GenBank/DDBJ databases">
        <authorList>
            <person name="de Groot N.N."/>
        </authorList>
    </citation>
    <scope>NUCLEOTIDE SEQUENCE [LARGE SCALE GENOMIC DNA]</scope>
    <source>
        <strain evidence="1 2">DSM 11363</strain>
    </source>
</reference>
<feature type="non-terminal residue" evidence="1">
    <location>
        <position position="1"/>
    </location>
</feature>
<organism evidence="1 2">
    <name type="scientific">Pseudomonas graminis</name>
    <dbReference type="NCBI Taxonomy" id="158627"/>
    <lineage>
        <taxon>Bacteria</taxon>
        <taxon>Pseudomonadati</taxon>
        <taxon>Pseudomonadota</taxon>
        <taxon>Gammaproteobacteria</taxon>
        <taxon>Pseudomonadales</taxon>
        <taxon>Pseudomonadaceae</taxon>
        <taxon>Pseudomonas</taxon>
    </lineage>
</organism>
<name>A0A1I0JTQ8_9PSED</name>
<evidence type="ECO:0008006" key="3">
    <source>
        <dbReference type="Google" id="ProtNLM"/>
    </source>
</evidence>